<dbReference type="FunFam" id="3.40.50.11210:FF:000001">
    <property type="entry name" value="Ral GTPase-activating protein subunit alpha-1 isoform 1"/>
    <property type="match status" value="1"/>
</dbReference>
<dbReference type="Proteomes" id="UP000494206">
    <property type="component" value="Unassembled WGS sequence"/>
</dbReference>
<feature type="coiled-coil region" evidence="5">
    <location>
        <begin position="1604"/>
        <end position="1635"/>
    </location>
</feature>
<dbReference type="Gene3D" id="3.40.50.11210">
    <property type="entry name" value="Rap/Ran-GAP"/>
    <property type="match status" value="1"/>
</dbReference>
<keyword evidence="1" id="KW-0343">GTPase activation</keyword>
<dbReference type="GO" id="GO:0005737">
    <property type="term" value="C:cytoplasm"/>
    <property type="evidence" value="ECO:0007669"/>
    <property type="project" value="TreeGrafter"/>
</dbReference>
<accession>A0A8S1F2R8</accession>
<dbReference type="EMBL" id="CADEPM010000006">
    <property type="protein sequence ID" value="CAB3407060.1"/>
    <property type="molecule type" value="Genomic_DNA"/>
</dbReference>
<dbReference type="Pfam" id="PF02145">
    <property type="entry name" value="Rap_GAP"/>
    <property type="match status" value="1"/>
</dbReference>
<dbReference type="InterPro" id="IPR015943">
    <property type="entry name" value="WD40/YVTN_repeat-like_dom_sf"/>
</dbReference>
<dbReference type="Gene3D" id="3.40.50.1240">
    <property type="entry name" value="Phosphoglycerate mutase-like"/>
    <property type="match status" value="1"/>
</dbReference>
<feature type="region of interest" description="Disordered" evidence="6">
    <location>
        <begin position="1754"/>
        <end position="1801"/>
    </location>
</feature>
<feature type="region of interest" description="Disordered" evidence="6">
    <location>
        <begin position="877"/>
        <end position="908"/>
    </location>
</feature>
<dbReference type="PANTHER" id="PTHR10063:SF11">
    <property type="entry name" value="RHO GTPASE-ACTIVATING PROTEIN CG5521-RELATED"/>
    <property type="match status" value="1"/>
</dbReference>
<dbReference type="InterPro" id="IPR000331">
    <property type="entry name" value="Rap/Ran_GAP_dom"/>
</dbReference>
<gene>
    <name evidence="8" type="ORF">CBOVIS_LOCUS9041</name>
</gene>
<dbReference type="InterPro" id="IPR016024">
    <property type="entry name" value="ARM-type_fold"/>
</dbReference>
<dbReference type="InterPro" id="IPR019775">
    <property type="entry name" value="WD40_repeat_CS"/>
</dbReference>
<protein>
    <recommendedName>
        <fullName evidence="7">Rap-GAP domain-containing protein</fullName>
    </recommendedName>
</protein>
<dbReference type="SMART" id="SM00855">
    <property type="entry name" value="PGAM"/>
    <property type="match status" value="1"/>
</dbReference>
<dbReference type="InterPro" id="IPR020472">
    <property type="entry name" value="WD40_PAC1"/>
</dbReference>
<dbReference type="Pfam" id="PF00400">
    <property type="entry name" value="WD40"/>
    <property type="match status" value="4"/>
</dbReference>
<keyword evidence="9" id="KW-1185">Reference proteome</keyword>
<dbReference type="PROSITE" id="PS50082">
    <property type="entry name" value="WD_REPEATS_2"/>
    <property type="match status" value="3"/>
</dbReference>
<dbReference type="SMART" id="SM01083">
    <property type="entry name" value="Cir_N"/>
    <property type="match status" value="1"/>
</dbReference>
<feature type="repeat" description="WD" evidence="4">
    <location>
        <begin position="80"/>
        <end position="114"/>
    </location>
</feature>
<dbReference type="OrthoDB" id="19311at2759"/>
<dbReference type="GO" id="GO:0051056">
    <property type="term" value="P:regulation of small GTPase mediated signal transduction"/>
    <property type="evidence" value="ECO:0007669"/>
    <property type="project" value="InterPro"/>
</dbReference>
<dbReference type="GO" id="GO:0016791">
    <property type="term" value="F:phosphatase activity"/>
    <property type="evidence" value="ECO:0007669"/>
    <property type="project" value="UniProtKB-ARBA"/>
</dbReference>
<comment type="caution">
    <text evidence="8">The sequence shown here is derived from an EMBL/GenBank/DDBJ whole genome shotgun (WGS) entry which is preliminary data.</text>
</comment>
<evidence type="ECO:0000313" key="8">
    <source>
        <dbReference type="EMBL" id="CAB3407060.1"/>
    </source>
</evidence>
<dbReference type="SUPFAM" id="SSF48371">
    <property type="entry name" value="ARM repeat"/>
    <property type="match status" value="1"/>
</dbReference>
<dbReference type="CDD" id="cd07067">
    <property type="entry name" value="HP_PGM_like"/>
    <property type="match status" value="1"/>
</dbReference>
<dbReference type="PROSITE" id="PS50085">
    <property type="entry name" value="RAPGAP"/>
    <property type="match status" value="1"/>
</dbReference>
<evidence type="ECO:0000256" key="4">
    <source>
        <dbReference type="PROSITE-ProRule" id="PRU00221"/>
    </source>
</evidence>
<keyword evidence="5" id="KW-0175">Coiled coil</keyword>
<feature type="domain" description="Rap-GAP" evidence="7">
    <location>
        <begin position="1411"/>
        <end position="1621"/>
    </location>
</feature>
<dbReference type="InterPro" id="IPR019339">
    <property type="entry name" value="CIR_N_dom"/>
</dbReference>
<dbReference type="InterPro" id="IPR036322">
    <property type="entry name" value="WD40_repeat_dom_sf"/>
</dbReference>
<evidence type="ECO:0000256" key="5">
    <source>
        <dbReference type="SAM" id="Coils"/>
    </source>
</evidence>
<evidence type="ECO:0000256" key="2">
    <source>
        <dbReference type="ARBA" id="ARBA00022574"/>
    </source>
</evidence>
<dbReference type="InterPro" id="IPR001680">
    <property type="entry name" value="WD40_rpt"/>
</dbReference>
<dbReference type="SUPFAM" id="SSF50978">
    <property type="entry name" value="WD40 repeat-like"/>
    <property type="match status" value="1"/>
</dbReference>
<feature type="region of interest" description="Disordered" evidence="6">
    <location>
        <begin position="1306"/>
        <end position="1344"/>
    </location>
</feature>
<dbReference type="SUPFAM" id="SSF111347">
    <property type="entry name" value="Rap/Ran-GAP"/>
    <property type="match status" value="1"/>
</dbReference>
<dbReference type="GO" id="GO:0005096">
    <property type="term" value="F:GTPase activator activity"/>
    <property type="evidence" value="ECO:0007669"/>
    <property type="project" value="UniProtKB-KW"/>
</dbReference>
<feature type="coiled-coil region" evidence="5">
    <location>
        <begin position="2200"/>
        <end position="2238"/>
    </location>
</feature>
<evidence type="ECO:0000259" key="7">
    <source>
        <dbReference type="PROSITE" id="PS50085"/>
    </source>
</evidence>
<dbReference type="PROSITE" id="PS00678">
    <property type="entry name" value="WD_REPEATS_1"/>
    <property type="match status" value="3"/>
</dbReference>
<keyword evidence="3" id="KW-0677">Repeat</keyword>
<keyword evidence="2 4" id="KW-0853">WD repeat</keyword>
<feature type="compositionally biased region" description="Basic residues" evidence="6">
    <location>
        <begin position="1777"/>
        <end position="1792"/>
    </location>
</feature>
<dbReference type="InterPro" id="IPR013078">
    <property type="entry name" value="His_Pase_superF_clade-1"/>
</dbReference>
<dbReference type="InterPro" id="IPR035974">
    <property type="entry name" value="Rap/Ran-GAP_sf"/>
</dbReference>
<organism evidence="8 9">
    <name type="scientific">Caenorhabditis bovis</name>
    <dbReference type="NCBI Taxonomy" id="2654633"/>
    <lineage>
        <taxon>Eukaryota</taxon>
        <taxon>Metazoa</taxon>
        <taxon>Ecdysozoa</taxon>
        <taxon>Nematoda</taxon>
        <taxon>Chromadorea</taxon>
        <taxon>Rhabditida</taxon>
        <taxon>Rhabditina</taxon>
        <taxon>Rhabditomorpha</taxon>
        <taxon>Rhabditoidea</taxon>
        <taxon>Rhabditidae</taxon>
        <taxon>Peloderinae</taxon>
        <taxon>Caenorhabditis</taxon>
    </lineage>
</organism>
<dbReference type="InterPro" id="IPR029033">
    <property type="entry name" value="His_PPase_superfam"/>
</dbReference>
<dbReference type="PANTHER" id="PTHR10063">
    <property type="entry name" value="TUBERIN"/>
    <property type="match status" value="1"/>
</dbReference>
<dbReference type="SMART" id="SM00320">
    <property type="entry name" value="WD40"/>
    <property type="match status" value="6"/>
</dbReference>
<sequence>MENSDPPVLVSASYDQTIKIWNVSRKKALATIQHNEGQVNCLSLTSNGRDLALGAYQRIRIYDVHVSKDPKATIDLHKNVTVIGFELTGRWMYTGGEDGVCRIWEMRSNQLVANRTIWFAPAQVTAMTTNVTQTEMFVATNAGQVCIWDIINNCYQKFPMPDNLGLLECVQKLSVHPTGKRLAGITNRGRLLTWDILTRKLDEVPPMLDYKTPTMATESPTSTYGILREKDPICKLPKGYGLSCRYSPDGKYLVACGTDSVIHVLNADSMKHAATLNAECDWNWDAIFTADGRHILTGGSDGRIKVWDTTTASKVLQLEGHSKPITAIVNSTAATEMFARKGKSSDIQASIARFTDLNRDCVSRVKHLKILLDTLTTNEKRQLLDEHSFETFHLVDELLLVNDVSTQIDSAIEAESGLWTLEQVLCLAPELVGSGWQRHAIESLLKKAVFPRNLMAVRKIAIRLFLVFYQCLGVHGKATPDLDHVFQSLLPFFPLRSGENTEDVLNEYCQSSGTGDWCERLRKGPIRSSAPSTLSSKERAQMLQVYLDKFLEYCTRETARIEWNDEGKRLECANFIIEKVIKLYMGECFDELEANGVDIFGGWEGAESSGEPLDTADPVVIARYWLIRWINNIASATQSTPNSAQAAHSSLLLYRQALFNSKKATNVTLTLMREAMTLPLACSNVTHKVVNLLSTWLLQYEIPPFVASGEVSIERFSLLCANILLSFFHSPYLAQSGERLQSAVSIAYAILTSCKQLVSQRIQLPKPLPQKFWAELMSGLCRCATKICSQNDAFSQQVASAFTSTLISNVVIIKAVRRIEIEDEVWDDVYNVMNKGAWISMSEQWSTIVNSVTRALILHLAHVDIFSREEAMRKVTDVSQASSRRQAIESAMEEPRKESSEGGESMGSAVEDNVFHDTDDITNAVTSWSGDKLAWLQTWRRVISLVDPYSKPSAQVAIECTSVTIRQLLNVNLHPLAHWLACRLVTVPPELLPKCVPALSAILSDFAIRRPPPLLSANILLCFIRLMQSKDTSVIPAICGLSAQELSIVAPRALEHIPKILQAARSSKDQKMVTSSLKLFAMLASSYPGAEQLLLDQLASADISENAIIIVNTLAILIVQRAQIDLVLTVLKAIETHQFAMKLIPLFCSSIASLAQFSSTTLLQALLRAASLLRDERARTEVEWQMVRLCVQWPQPQVPLVVRGILADRQLVLQGELITLGGQFPLKGFEVARWNSTEASSKAVSLDPNSEKNVYVNRNSSIISISKKANEVVCRTVVGRHVWELDLLNEERKPAKNVTSWLRKEANKGRRAGRENQGILGAMDDPFDELPDSSGASSFGEHPSPLEGSGQFLTMIETCRRQPQPLGKNSSGIETPAFRPSSKLLEWRSLAASLGFVPSVSSVHQNFLRDLKHLDSTSSREVHKIAVIYVGEGQDDRSSILSNQNASEAFDEFVSELGWEVKIGRGHEGYHGGLPVDTRAPYYADAESEVIFHVNTMLNGDVHSKWKHIGNDEVHVVWTENRRKAYTRETIATKFCDVLIVLEQVGDKMVRVRVDTASALEFGPLFDGAFISLSELANLVRLTVINASRSMNILHHKSWHVRTKANMERVRRDERKAAEEEQRRLDRQIQAENERRMNLLRARADEKLDKMFGVPGTSTNTQISDSTGHVNLFQDLEREERKNLGTGNKEYEEEKAKEKREWESKMGIQVYFADNTNELEKKKEWYESLPMRRAPDKTEKPKVKEDFLMARARLEEENAKKGKKRKRSRGESEEREHKRKKKKKSKKKKRKRDSSEEREIEELYKSEKRRKLEELRDARLKRERMEAARTHALLHPPKKEEENKKRPNRMAIKYPRKIWIVRHAEREDNINRGWRNLPEAKGLTRDNSILSARGRKQAAECQVRFKNQKIDHVFSSPFDRTIETASIIVGDKGLKVKAEGGLCEALYLCESPPGFWETDKLADKFPLVDRDYIPVYSKYTLPKEGDGDDACVDRVRTTLKRIFEKYEGNLLLVGHGASIGACHEVLHGDFKYVGQATVTEFEETAPGKYKMNYSSDASHLSDKSNLRPWKANEDDTAVCCPTCRVFNTSNIIYNIQKDHNVDDFAICSNCAIISHLKKKHTVVDFFPIRIEWSFSQDIFCANELKKQLDEKLAKLQNDMGSTMSLSSINISLHDKILNFMRRSKNGVIYRKLWFKFLEEMKKLETFLSKFEEMVKNTNQEYEKTLDELKNEVDIIEFEDCDVSEPVIANCVLSPIYNESEKAAENDLWMEYQDAQYVNYLA</sequence>
<dbReference type="SUPFAM" id="SSF53254">
    <property type="entry name" value="Phosphoglycerate mutase-like"/>
    <property type="match status" value="1"/>
</dbReference>
<dbReference type="InterPro" id="IPR027107">
    <property type="entry name" value="Tuberin/Ral-act_asu"/>
</dbReference>
<evidence type="ECO:0000256" key="1">
    <source>
        <dbReference type="ARBA" id="ARBA00022468"/>
    </source>
</evidence>
<reference evidence="8 9" key="1">
    <citation type="submission" date="2020-04" db="EMBL/GenBank/DDBJ databases">
        <authorList>
            <person name="Laetsch R D."/>
            <person name="Stevens L."/>
            <person name="Kumar S."/>
            <person name="Blaxter L. M."/>
        </authorList>
    </citation>
    <scope>NUCLEOTIDE SEQUENCE [LARGE SCALE GENOMIC DNA]</scope>
</reference>
<dbReference type="Pfam" id="PF00300">
    <property type="entry name" value="His_Phos_1"/>
    <property type="match status" value="1"/>
</dbReference>
<evidence type="ECO:0000313" key="9">
    <source>
        <dbReference type="Proteomes" id="UP000494206"/>
    </source>
</evidence>
<dbReference type="PRINTS" id="PR00320">
    <property type="entry name" value="GPROTEINBRPT"/>
</dbReference>
<dbReference type="GO" id="GO:0005634">
    <property type="term" value="C:nucleus"/>
    <property type="evidence" value="ECO:0007669"/>
    <property type="project" value="InterPro"/>
</dbReference>
<dbReference type="Gene3D" id="2.130.10.10">
    <property type="entry name" value="YVTN repeat-like/Quinoprotein amine dehydrogenase"/>
    <property type="match status" value="1"/>
</dbReference>
<feature type="repeat" description="WD" evidence="4">
    <location>
        <begin position="288"/>
        <end position="317"/>
    </location>
</feature>
<evidence type="ECO:0000256" key="6">
    <source>
        <dbReference type="SAM" id="MobiDB-lite"/>
    </source>
</evidence>
<proteinExistence type="predicted"/>
<feature type="repeat" description="WD" evidence="4">
    <location>
        <begin position="1"/>
        <end position="31"/>
    </location>
</feature>
<evidence type="ECO:0000256" key="3">
    <source>
        <dbReference type="ARBA" id="ARBA00022737"/>
    </source>
</evidence>
<name>A0A8S1F2R8_9PELO</name>